<dbReference type="Proteomes" id="UP000643403">
    <property type="component" value="Unassembled WGS sequence"/>
</dbReference>
<evidence type="ECO:0000256" key="1">
    <source>
        <dbReference type="SAM" id="Phobius"/>
    </source>
</evidence>
<evidence type="ECO:0000313" key="3">
    <source>
        <dbReference type="Proteomes" id="UP000643403"/>
    </source>
</evidence>
<keyword evidence="1" id="KW-0472">Membrane</keyword>
<keyword evidence="1" id="KW-1133">Transmembrane helix</keyword>
<reference evidence="3" key="1">
    <citation type="journal article" date="2019" name="Int. J. Syst. Evol. Microbiol.">
        <title>The Global Catalogue of Microorganisms (GCM) 10K type strain sequencing project: providing services to taxonomists for standard genome sequencing and annotation.</title>
        <authorList>
            <consortium name="The Broad Institute Genomics Platform"/>
            <consortium name="The Broad Institute Genome Sequencing Center for Infectious Disease"/>
            <person name="Wu L."/>
            <person name="Ma J."/>
        </authorList>
    </citation>
    <scope>NUCLEOTIDE SEQUENCE [LARGE SCALE GENOMIC DNA]</scope>
    <source>
        <strain evidence="3">KCTC 22558</strain>
    </source>
</reference>
<dbReference type="EMBL" id="BMXY01000001">
    <property type="protein sequence ID" value="GGZ56076.1"/>
    <property type="molecule type" value="Genomic_DNA"/>
</dbReference>
<keyword evidence="1" id="KW-0812">Transmembrane</keyword>
<dbReference type="RefSeq" id="WP_189446965.1">
    <property type="nucleotide sequence ID" value="NZ_BMXY01000001.1"/>
</dbReference>
<comment type="caution">
    <text evidence="2">The sequence shown here is derived from an EMBL/GenBank/DDBJ whole genome shotgun (WGS) entry which is preliminary data.</text>
</comment>
<keyword evidence="3" id="KW-1185">Reference proteome</keyword>
<proteinExistence type="predicted"/>
<name>A0ABQ3BY14_9GAMM</name>
<feature type="transmembrane region" description="Helical" evidence="1">
    <location>
        <begin position="12"/>
        <end position="32"/>
    </location>
</feature>
<organism evidence="2 3">
    <name type="scientific">Cognatilysobacter xinjiangensis</name>
    <dbReference type="NCBI Taxonomy" id="546892"/>
    <lineage>
        <taxon>Bacteria</taxon>
        <taxon>Pseudomonadati</taxon>
        <taxon>Pseudomonadota</taxon>
        <taxon>Gammaproteobacteria</taxon>
        <taxon>Lysobacterales</taxon>
        <taxon>Lysobacteraceae</taxon>
        <taxon>Cognatilysobacter</taxon>
    </lineage>
</organism>
<sequence length="205" mass="22667">MDFSLCPLEPAWGTVADYVAAAISLGLGLAVYQLSRRTHQVSEQAVGLSERAVALQQDGEAKRAAHDRGERDLLLIRFVTELSYTDLALKRIADELLPALKSSSRPEGDPWKEIRAEFLRIGVPSLDAHFDRLHVIGNPDAARLVRLAGSCAALQELPNALREVDVEERDKNIDTMIPALRNLHRDTLVLIELCKVAQRNSGLTK</sequence>
<evidence type="ECO:0000313" key="2">
    <source>
        <dbReference type="EMBL" id="GGZ56076.1"/>
    </source>
</evidence>
<gene>
    <name evidence="2" type="ORF">GCM10008101_06860</name>
</gene>
<accession>A0ABQ3BY14</accession>
<protein>
    <submittedName>
        <fullName evidence="2">Uncharacterized protein</fullName>
    </submittedName>
</protein>